<evidence type="ECO:0000313" key="1">
    <source>
        <dbReference type="EMBL" id="CAG8726528.1"/>
    </source>
</evidence>
<protein>
    <submittedName>
        <fullName evidence="1">10608_t:CDS:1</fullName>
    </submittedName>
</protein>
<reference evidence="1" key="1">
    <citation type="submission" date="2021-06" db="EMBL/GenBank/DDBJ databases">
        <authorList>
            <person name="Kallberg Y."/>
            <person name="Tangrot J."/>
            <person name="Rosling A."/>
        </authorList>
    </citation>
    <scope>NUCLEOTIDE SEQUENCE</scope>
    <source>
        <strain evidence="1">AU212A</strain>
    </source>
</reference>
<name>A0ACA9PVG1_9GLOM</name>
<organism evidence="1 2">
    <name type="scientific">Scutellospora calospora</name>
    <dbReference type="NCBI Taxonomy" id="85575"/>
    <lineage>
        <taxon>Eukaryota</taxon>
        <taxon>Fungi</taxon>
        <taxon>Fungi incertae sedis</taxon>
        <taxon>Mucoromycota</taxon>
        <taxon>Glomeromycotina</taxon>
        <taxon>Glomeromycetes</taxon>
        <taxon>Diversisporales</taxon>
        <taxon>Gigasporaceae</taxon>
        <taxon>Scutellospora</taxon>
    </lineage>
</organism>
<comment type="caution">
    <text evidence="1">The sequence shown here is derived from an EMBL/GenBank/DDBJ whole genome shotgun (WGS) entry which is preliminary data.</text>
</comment>
<sequence length="127" mass="14030">DDRNDEIQIPIDEKSIKRAELVQSGAHTSTSKKYPVHVKFYGVSYSIPVPQKNPFIKRMDEETGKSLQKLIIQNVHGYANPGEILAIMGPSGCGKTTLLNLLANRVGSKGVEGTIKMNEHKPTKDSR</sequence>
<gene>
    <name evidence="1" type="ORF">SCALOS_LOCUS11450</name>
</gene>
<dbReference type="EMBL" id="CAJVPM010050154">
    <property type="protein sequence ID" value="CAG8726528.1"/>
    <property type="molecule type" value="Genomic_DNA"/>
</dbReference>
<dbReference type="Proteomes" id="UP000789860">
    <property type="component" value="Unassembled WGS sequence"/>
</dbReference>
<keyword evidence="2" id="KW-1185">Reference proteome</keyword>
<feature type="non-terminal residue" evidence="1">
    <location>
        <position position="1"/>
    </location>
</feature>
<proteinExistence type="predicted"/>
<feature type="non-terminal residue" evidence="1">
    <location>
        <position position="127"/>
    </location>
</feature>
<evidence type="ECO:0000313" key="2">
    <source>
        <dbReference type="Proteomes" id="UP000789860"/>
    </source>
</evidence>
<accession>A0ACA9PVG1</accession>